<sequence length="97" mass="11373">RMNPNSEVPLFRFRKYEDLNPPRVEDFCYITDNTYTKKEVSWVFPKHATHTRIMTRAAQDKDSSNVESRDLLSCFVTAQFKHVATLVPPPEIPLELF</sequence>
<comment type="caution">
    <text evidence="1">The sequence shown here is derived from an EMBL/GenBank/DDBJ whole genome shotgun (WGS) entry which is preliminary data.</text>
</comment>
<proteinExistence type="predicted"/>
<evidence type="ECO:0000313" key="1">
    <source>
        <dbReference type="EMBL" id="CAI0424828.1"/>
    </source>
</evidence>
<keyword evidence="2" id="KW-1185">Reference proteome</keyword>
<dbReference type="EMBL" id="CAMGYJ010000005">
    <property type="protein sequence ID" value="CAI0424828.1"/>
    <property type="molecule type" value="Genomic_DNA"/>
</dbReference>
<reference evidence="1" key="1">
    <citation type="submission" date="2022-08" db="EMBL/GenBank/DDBJ databases">
        <authorList>
            <person name="Gutierrez-Valencia J."/>
        </authorList>
    </citation>
    <scope>NUCLEOTIDE SEQUENCE</scope>
</reference>
<dbReference type="Gene3D" id="1.10.472.10">
    <property type="entry name" value="Cyclin-like"/>
    <property type="match status" value="1"/>
</dbReference>
<name>A0AAV0KVC7_9ROSI</name>
<dbReference type="AlphaFoldDB" id="A0AAV0KVC7"/>
<protein>
    <submittedName>
        <fullName evidence="1">Uncharacterized protein</fullName>
    </submittedName>
</protein>
<gene>
    <name evidence="1" type="ORF">LITE_LOCUS20087</name>
</gene>
<organism evidence="1 2">
    <name type="scientific">Linum tenue</name>
    <dbReference type="NCBI Taxonomy" id="586396"/>
    <lineage>
        <taxon>Eukaryota</taxon>
        <taxon>Viridiplantae</taxon>
        <taxon>Streptophyta</taxon>
        <taxon>Embryophyta</taxon>
        <taxon>Tracheophyta</taxon>
        <taxon>Spermatophyta</taxon>
        <taxon>Magnoliopsida</taxon>
        <taxon>eudicotyledons</taxon>
        <taxon>Gunneridae</taxon>
        <taxon>Pentapetalae</taxon>
        <taxon>rosids</taxon>
        <taxon>fabids</taxon>
        <taxon>Malpighiales</taxon>
        <taxon>Linaceae</taxon>
        <taxon>Linum</taxon>
    </lineage>
</organism>
<dbReference type="SUPFAM" id="SSF47954">
    <property type="entry name" value="Cyclin-like"/>
    <property type="match status" value="1"/>
</dbReference>
<accession>A0AAV0KVC7</accession>
<feature type="non-terminal residue" evidence="1">
    <location>
        <position position="1"/>
    </location>
</feature>
<evidence type="ECO:0000313" key="2">
    <source>
        <dbReference type="Proteomes" id="UP001154282"/>
    </source>
</evidence>
<dbReference type="InterPro" id="IPR036915">
    <property type="entry name" value="Cyclin-like_sf"/>
</dbReference>
<dbReference type="Proteomes" id="UP001154282">
    <property type="component" value="Unassembled WGS sequence"/>
</dbReference>